<feature type="compositionally biased region" description="Acidic residues" evidence="5">
    <location>
        <begin position="133"/>
        <end position="143"/>
    </location>
</feature>
<comment type="caution">
    <text evidence="6">The sequence shown here is derived from an EMBL/GenBank/DDBJ whole genome shotgun (WGS) entry which is preliminary data.</text>
</comment>
<accession>A0AAN8A0L1</accession>
<evidence type="ECO:0000313" key="7">
    <source>
        <dbReference type="Proteomes" id="UP001310594"/>
    </source>
</evidence>
<feature type="compositionally biased region" description="Polar residues" evidence="5">
    <location>
        <begin position="41"/>
        <end position="54"/>
    </location>
</feature>
<dbReference type="GO" id="GO:0005634">
    <property type="term" value="C:nucleus"/>
    <property type="evidence" value="ECO:0007669"/>
    <property type="project" value="UniProtKB-SubCell"/>
</dbReference>
<organism evidence="6 7">
    <name type="scientific">Elasticomyces elasticus</name>
    <dbReference type="NCBI Taxonomy" id="574655"/>
    <lineage>
        <taxon>Eukaryota</taxon>
        <taxon>Fungi</taxon>
        <taxon>Dikarya</taxon>
        <taxon>Ascomycota</taxon>
        <taxon>Pezizomycotina</taxon>
        <taxon>Dothideomycetes</taxon>
        <taxon>Dothideomycetidae</taxon>
        <taxon>Mycosphaerellales</taxon>
        <taxon>Teratosphaeriaceae</taxon>
        <taxon>Elasticomyces</taxon>
    </lineage>
</organism>
<feature type="region of interest" description="Disordered" evidence="5">
    <location>
        <begin position="96"/>
        <end position="158"/>
    </location>
</feature>
<evidence type="ECO:0000256" key="4">
    <source>
        <dbReference type="ARBA" id="ARBA00023242"/>
    </source>
</evidence>
<gene>
    <name evidence="6" type="ORF">LTR97_007210</name>
</gene>
<feature type="region of interest" description="Disordered" evidence="5">
    <location>
        <begin position="467"/>
        <end position="507"/>
    </location>
</feature>
<feature type="compositionally biased region" description="Polar residues" evidence="5">
    <location>
        <begin position="307"/>
        <end position="316"/>
    </location>
</feature>
<dbReference type="PANTHER" id="PTHR31250">
    <property type="entry name" value="IQ DOMAIN-CONTAINING PROTEIN IQM3"/>
    <property type="match status" value="1"/>
</dbReference>
<dbReference type="EMBL" id="JAVRQU010000010">
    <property type="protein sequence ID" value="KAK5698249.1"/>
    <property type="molecule type" value="Genomic_DNA"/>
</dbReference>
<name>A0AAN8A0L1_9PEZI</name>
<evidence type="ECO:0000256" key="1">
    <source>
        <dbReference type="ARBA" id="ARBA00004123"/>
    </source>
</evidence>
<keyword evidence="3" id="KW-0963">Cytoplasm</keyword>
<feature type="compositionally biased region" description="Basic and acidic residues" evidence="5">
    <location>
        <begin position="24"/>
        <end position="35"/>
    </location>
</feature>
<dbReference type="GO" id="GO:0005737">
    <property type="term" value="C:cytoplasm"/>
    <property type="evidence" value="ECO:0007669"/>
    <property type="project" value="UniProtKB-SubCell"/>
</dbReference>
<comment type="subcellular location">
    <subcellularLocation>
        <location evidence="2">Cytoplasm</location>
    </subcellularLocation>
    <subcellularLocation>
        <location evidence="1">Nucleus</location>
    </subcellularLocation>
</comment>
<sequence>MDDTNNKKDILSLPSPEKLREIAAKQDERAKEIKARRAQQLEKQASRGQSSEQQHAAEVIQRNYRGYRDRRALNGYGLDPSTRWIEAIKEAKYHNVTSPRSRAERMSLSPGGNSTRERWRKLGAIAQRAGSDDTSESESEAQTDEQLRKIREHKREKKREREKYAKVMGLEYFLEMVDQKHRYGSNLRRYHQEWKKSETQENYFYWLDYGEGKDLDLEDRPRKRLDFEQVRYLSREDRLKYLVEIKQGRFCWVKNEKPVTTSIEFKDSINGIVPVHDDTPTWREVTTGVAPEPPPDHASDDSDDSSILSTGSQEDASKYTNQELHDAKGLAKLNHISVDSVMNHLLRKTTKKNTWIFVADTSMRLYIGIKQSGAFQHSSFLHGARVSSAGLIKIKRGELRKLSPLSGHYAPPVQNFRMFVRSLKEAGADLSHCSISRSYAVLLGLDGYLGAKKHVMLAEQTVKDMLDPEAKKKREEAETDKSKSAQREREYLQKMQEQERKRTSLSMRLKKKFHFEEDVKAGGHEGEVKGRGADVKTPL</sequence>
<evidence type="ECO:0008006" key="8">
    <source>
        <dbReference type="Google" id="ProtNLM"/>
    </source>
</evidence>
<dbReference type="PROSITE" id="PS50096">
    <property type="entry name" value="IQ"/>
    <property type="match status" value="1"/>
</dbReference>
<dbReference type="InterPro" id="IPR044159">
    <property type="entry name" value="IQM"/>
</dbReference>
<feature type="compositionally biased region" description="Basic and acidic residues" evidence="5">
    <location>
        <begin position="467"/>
        <end position="502"/>
    </location>
</feature>
<reference evidence="6" key="1">
    <citation type="submission" date="2023-08" db="EMBL/GenBank/DDBJ databases">
        <title>Black Yeasts Isolated from many extreme environments.</title>
        <authorList>
            <person name="Coleine C."/>
            <person name="Stajich J.E."/>
            <person name="Selbmann L."/>
        </authorList>
    </citation>
    <scope>NUCLEOTIDE SEQUENCE</scope>
    <source>
        <strain evidence="6">CCFEE 5810</strain>
    </source>
</reference>
<dbReference type="PANTHER" id="PTHR31250:SF27">
    <property type="entry name" value="IQ DOMAIN-CONTAINING PROTEIN IQM5"/>
    <property type="match status" value="1"/>
</dbReference>
<feature type="region of interest" description="Disordered" evidence="5">
    <location>
        <begin position="520"/>
        <end position="539"/>
    </location>
</feature>
<dbReference type="AlphaFoldDB" id="A0AAN8A0L1"/>
<evidence type="ECO:0000313" key="6">
    <source>
        <dbReference type="EMBL" id="KAK5698249.1"/>
    </source>
</evidence>
<feature type="region of interest" description="Disordered" evidence="5">
    <location>
        <begin position="24"/>
        <end position="64"/>
    </location>
</feature>
<dbReference type="Proteomes" id="UP001310594">
    <property type="component" value="Unassembled WGS sequence"/>
</dbReference>
<evidence type="ECO:0000256" key="3">
    <source>
        <dbReference type="ARBA" id="ARBA00022490"/>
    </source>
</evidence>
<protein>
    <recommendedName>
        <fullName evidence="8">IQ calmodulin-binding motif protein</fullName>
    </recommendedName>
</protein>
<evidence type="ECO:0000256" key="5">
    <source>
        <dbReference type="SAM" id="MobiDB-lite"/>
    </source>
</evidence>
<feature type="region of interest" description="Disordered" evidence="5">
    <location>
        <begin position="283"/>
        <end position="316"/>
    </location>
</feature>
<proteinExistence type="predicted"/>
<keyword evidence="4" id="KW-0539">Nucleus</keyword>
<evidence type="ECO:0000256" key="2">
    <source>
        <dbReference type="ARBA" id="ARBA00004496"/>
    </source>
</evidence>